<proteinExistence type="predicted"/>
<protein>
    <recommendedName>
        <fullName evidence="2">DUF4185 domain-containing protein</fullName>
    </recommendedName>
</protein>
<evidence type="ECO:0000256" key="1">
    <source>
        <dbReference type="SAM" id="Phobius"/>
    </source>
</evidence>
<dbReference type="Proteomes" id="UP000589626">
    <property type="component" value="Unassembled WGS sequence"/>
</dbReference>
<dbReference type="AlphaFoldDB" id="A0A7W4W0H6"/>
<feature type="domain" description="DUF4185" evidence="2">
    <location>
        <begin position="540"/>
        <end position="679"/>
    </location>
</feature>
<dbReference type="InterPro" id="IPR025442">
    <property type="entry name" value="DUF4185"/>
</dbReference>
<organism evidence="3 4">
    <name type="scientific">Nocardioides soli</name>
    <dbReference type="NCBI Taxonomy" id="1036020"/>
    <lineage>
        <taxon>Bacteria</taxon>
        <taxon>Bacillati</taxon>
        <taxon>Actinomycetota</taxon>
        <taxon>Actinomycetes</taxon>
        <taxon>Propionibacteriales</taxon>
        <taxon>Nocardioidaceae</taxon>
        <taxon>Nocardioides</taxon>
    </lineage>
</organism>
<evidence type="ECO:0000313" key="4">
    <source>
        <dbReference type="Proteomes" id="UP000589626"/>
    </source>
</evidence>
<keyword evidence="1" id="KW-0812">Transmembrane</keyword>
<feature type="transmembrane region" description="Helical" evidence="1">
    <location>
        <begin position="210"/>
        <end position="228"/>
    </location>
</feature>
<dbReference type="EMBL" id="JACHWR010000005">
    <property type="protein sequence ID" value="MBB3045144.1"/>
    <property type="molecule type" value="Genomic_DNA"/>
</dbReference>
<sequence>MAGHLRARRWTLVACLVVIGVQAVLLATLLQGAREPHRVPVLVTAPAVVAHELAVEADALPGAPFAADWTDDPDEARAAVRHGTSVAAVLVDLRETRDVLLVNPRHDPDLTDAVTDRLVAVEKARGRTLEVRPVVTSGADAAERIRRYVVLCGLLGFGYAVVVSLVRGPVAATAGRGVLRLLGLAAVSLAGAGLLQLLPATRLPGDDLRIVGIGAAYVFMTGAVTLAVEALADLVGIAAVAALYFVLATPLLAGTSHYLLPAPWPEVSPWTPTGSAQRALATVAYLDPGHATQPALVVGAAGVVAVLVLVFSAQFRKPPRATSATSMPTRHWRLWVIGSVLPLAVLMAVAVASLPADVTTAKRLPSVASETTCVDRAGRPRSVRDLNHQISTLQGSPAFQGADVGADVRLQDGRFLLVFGDTLRGPSFDGPSLARNSMLLWDTDCVSVVLPPSKGALIPDRLDGVGYWPMSSAVAHRPGYDLVLVSTQRVRSTGGGSFDFANLGPALAVFVVRAGGAPQLIATKDLGADDADPARPAWGAALAVDDGWVYAYGTARPGQDGVFGFSLHVARVRPDDVLDAAKWRFWDGSGWQRSPDRAAALVPAEGGVSQTLSVFHQGGRWYALSKRDGDLGDQLVFWTAPAPTGPFAPTDPVATIASDSAAGAVTYMPLAHPRILPERGTMVASYSRNNTDFDKIRADPTLYRPTFLRVPLPD</sequence>
<dbReference type="RefSeq" id="WP_183595151.1">
    <property type="nucleotide sequence ID" value="NZ_JACHWR010000005.1"/>
</dbReference>
<feature type="transmembrane region" description="Helical" evidence="1">
    <location>
        <begin position="295"/>
        <end position="313"/>
    </location>
</feature>
<evidence type="ECO:0000259" key="2">
    <source>
        <dbReference type="Pfam" id="PF13810"/>
    </source>
</evidence>
<gene>
    <name evidence="3" type="ORF">FHU40_004997</name>
</gene>
<keyword evidence="1" id="KW-0472">Membrane</keyword>
<keyword evidence="4" id="KW-1185">Reference proteome</keyword>
<evidence type="ECO:0000313" key="3">
    <source>
        <dbReference type="EMBL" id="MBB3045144.1"/>
    </source>
</evidence>
<reference evidence="3 4" key="1">
    <citation type="submission" date="2020-08" db="EMBL/GenBank/DDBJ databases">
        <title>Sequencing the genomes of 1000 actinobacteria strains.</title>
        <authorList>
            <person name="Klenk H.-P."/>
        </authorList>
    </citation>
    <scope>NUCLEOTIDE SEQUENCE [LARGE SCALE GENOMIC DNA]</scope>
    <source>
        <strain evidence="3 4">DSM 105498</strain>
    </source>
</reference>
<feature type="transmembrane region" description="Helical" evidence="1">
    <location>
        <begin position="334"/>
        <end position="356"/>
    </location>
</feature>
<dbReference type="Pfam" id="PF13810">
    <property type="entry name" value="DUF4185"/>
    <property type="match status" value="1"/>
</dbReference>
<accession>A0A7W4W0H6</accession>
<feature type="transmembrane region" description="Helical" evidence="1">
    <location>
        <begin position="148"/>
        <end position="166"/>
    </location>
</feature>
<keyword evidence="1" id="KW-1133">Transmembrane helix</keyword>
<feature type="transmembrane region" description="Helical" evidence="1">
    <location>
        <begin position="235"/>
        <end position="260"/>
    </location>
</feature>
<feature type="transmembrane region" description="Helical" evidence="1">
    <location>
        <begin position="178"/>
        <end position="198"/>
    </location>
</feature>
<comment type="caution">
    <text evidence="3">The sequence shown here is derived from an EMBL/GenBank/DDBJ whole genome shotgun (WGS) entry which is preliminary data.</text>
</comment>
<name>A0A7W4W0H6_9ACTN</name>